<comment type="caution">
    <text evidence="1">The sequence shown here is derived from an EMBL/GenBank/DDBJ whole genome shotgun (WGS) entry which is preliminary data.</text>
</comment>
<proteinExistence type="predicted"/>
<dbReference type="Proteomes" id="UP001254813">
    <property type="component" value="Unassembled WGS sequence"/>
</dbReference>
<dbReference type="RefSeq" id="WP_310930667.1">
    <property type="nucleotide sequence ID" value="NZ_JAMQOQ010000007.1"/>
</dbReference>
<evidence type="ECO:0000313" key="2">
    <source>
        <dbReference type="Proteomes" id="UP001254813"/>
    </source>
</evidence>
<reference evidence="1 2" key="1">
    <citation type="submission" date="2022-06" db="EMBL/GenBank/DDBJ databases">
        <title>Halogeometricum sp. a new haloarchaeum isolate from saline soil.</title>
        <authorList>
            <person name="Strakova D."/>
            <person name="Galisteo C."/>
            <person name="Sanchez-Porro C."/>
            <person name="Ventosa A."/>
        </authorList>
    </citation>
    <scope>NUCLEOTIDE SEQUENCE [LARGE SCALE GENOMIC DNA]</scope>
    <source>
        <strain evidence="2">S3BR25-2</strain>
    </source>
</reference>
<name>A0ABU2G798_9EURY</name>
<sequence length="95" mass="10047">MDDSHVVATGSPDGLIEQYGGQPRLVVRTEADAESLLEIGYQIAERANELFVYGIGAAEIADAVKAFKQLVISSDGDIAVRFTVEGIPIDVSPAV</sequence>
<gene>
    <name evidence="1" type="ORF">NDI79_21045</name>
</gene>
<dbReference type="EMBL" id="JAMQOQ010000007">
    <property type="protein sequence ID" value="MDS0296660.1"/>
    <property type="molecule type" value="Genomic_DNA"/>
</dbReference>
<evidence type="ECO:0000313" key="1">
    <source>
        <dbReference type="EMBL" id="MDS0296660.1"/>
    </source>
</evidence>
<accession>A0ABU2G798</accession>
<protein>
    <submittedName>
        <fullName evidence="1">Uncharacterized protein</fullName>
    </submittedName>
</protein>
<organism evidence="1 2">
    <name type="scientific">Halogeometricum luteum</name>
    <dbReference type="NCBI Taxonomy" id="2950537"/>
    <lineage>
        <taxon>Archaea</taxon>
        <taxon>Methanobacteriati</taxon>
        <taxon>Methanobacteriota</taxon>
        <taxon>Stenosarchaea group</taxon>
        <taxon>Halobacteria</taxon>
        <taxon>Halobacteriales</taxon>
        <taxon>Haloferacaceae</taxon>
        <taxon>Halogeometricum</taxon>
    </lineage>
</organism>
<keyword evidence="2" id="KW-1185">Reference proteome</keyword>